<dbReference type="EMBL" id="CP038437">
    <property type="protein sequence ID" value="QEM80373.1"/>
    <property type="molecule type" value="Genomic_DNA"/>
</dbReference>
<dbReference type="Gene3D" id="2.20.130.30">
    <property type="entry name" value="Protein of unknown function DUF2782"/>
    <property type="match status" value="1"/>
</dbReference>
<sequence>MPLLRLALAPLLALALMASASPLLAQTVEPDIKVRQEAGQTIREYRINGKLYAIRIEPKGGTAYFLVDHNGDGNFQRQDGNSVDAPSWVK</sequence>
<feature type="signal peptide" evidence="1">
    <location>
        <begin position="1"/>
        <end position="25"/>
    </location>
</feature>
<protein>
    <submittedName>
        <fullName evidence="2">DUF2782 domain-containing protein</fullName>
    </submittedName>
</protein>
<dbReference type="KEGG" id="hbh:E4T21_01475"/>
<evidence type="ECO:0000256" key="1">
    <source>
        <dbReference type="SAM" id="SignalP"/>
    </source>
</evidence>
<gene>
    <name evidence="2" type="ORF">E4T21_01475</name>
</gene>
<evidence type="ECO:0000313" key="3">
    <source>
        <dbReference type="Proteomes" id="UP000324285"/>
    </source>
</evidence>
<reference evidence="2" key="1">
    <citation type="submission" date="2021-02" db="EMBL/GenBank/DDBJ databases">
        <title>Strain Y2R2, a novel species of the genus Halomonas.</title>
        <authorList>
            <person name="Huang H."/>
        </authorList>
    </citation>
    <scope>NUCLEOTIDE SEQUENCE</scope>
    <source>
        <strain evidence="2">Y2R2</strain>
    </source>
</reference>
<proteinExistence type="predicted"/>
<feature type="chain" id="PRO_5022760009" evidence="1">
    <location>
        <begin position="26"/>
        <end position="90"/>
    </location>
</feature>
<dbReference type="Pfam" id="PF11191">
    <property type="entry name" value="DUF2782"/>
    <property type="match status" value="1"/>
</dbReference>
<dbReference type="RefSeq" id="WP_149282886.1">
    <property type="nucleotide sequence ID" value="NZ_CP038437.2"/>
</dbReference>
<keyword evidence="1" id="KW-0732">Signal</keyword>
<evidence type="ECO:0000313" key="2">
    <source>
        <dbReference type="EMBL" id="QEM80373.1"/>
    </source>
</evidence>
<dbReference type="Proteomes" id="UP000324285">
    <property type="component" value="Chromosome"/>
</dbReference>
<dbReference type="OrthoDB" id="5296182at2"/>
<dbReference type="InterPro" id="IPR021357">
    <property type="entry name" value="DUF2782"/>
</dbReference>
<organism evidence="2 3">
    <name type="scientific">Halomonas binhaiensis</name>
    <dbReference type="NCBI Taxonomy" id="2562282"/>
    <lineage>
        <taxon>Bacteria</taxon>
        <taxon>Pseudomonadati</taxon>
        <taxon>Pseudomonadota</taxon>
        <taxon>Gammaproteobacteria</taxon>
        <taxon>Oceanospirillales</taxon>
        <taxon>Halomonadaceae</taxon>
        <taxon>Halomonas</taxon>
    </lineage>
</organism>
<keyword evidence="3" id="KW-1185">Reference proteome</keyword>
<dbReference type="AlphaFoldDB" id="A0A5C1NCJ6"/>
<accession>A0A5C1NCJ6</accession>
<name>A0A5C1NCJ6_9GAMM</name>